<dbReference type="EMBL" id="PQFF01000195">
    <property type="protein sequence ID" value="RHZ75881.1"/>
    <property type="molecule type" value="Genomic_DNA"/>
</dbReference>
<sequence length="97" mass="11551">METWSLKKPYPFAKTFSKTERNLDYSIKSLPMMKAVSVTTPEAENVLSKWKPYPRWFCIPQKHWIREPEPYASFKSCLYSQFTDNAQRHETCSPVER</sequence>
<keyword evidence="2" id="KW-1185">Reference proteome</keyword>
<dbReference type="Proteomes" id="UP000266861">
    <property type="component" value="Unassembled WGS sequence"/>
</dbReference>
<protein>
    <submittedName>
        <fullName evidence="1">Uncharacterized protein</fullName>
    </submittedName>
</protein>
<accession>A0A397IIZ5</accession>
<evidence type="ECO:0000313" key="1">
    <source>
        <dbReference type="EMBL" id="RHZ75881.1"/>
    </source>
</evidence>
<evidence type="ECO:0000313" key="2">
    <source>
        <dbReference type="Proteomes" id="UP000266861"/>
    </source>
</evidence>
<organism evidence="1 2">
    <name type="scientific">Diversispora epigaea</name>
    <dbReference type="NCBI Taxonomy" id="1348612"/>
    <lineage>
        <taxon>Eukaryota</taxon>
        <taxon>Fungi</taxon>
        <taxon>Fungi incertae sedis</taxon>
        <taxon>Mucoromycota</taxon>
        <taxon>Glomeromycotina</taxon>
        <taxon>Glomeromycetes</taxon>
        <taxon>Diversisporales</taxon>
        <taxon>Diversisporaceae</taxon>
        <taxon>Diversispora</taxon>
    </lineage>
</organism>
<name>A0A397IIZ5_9GLOM</name>
<reference evidence="1 2" key="1">
    <citation type="submission" date="2018-08" db="EMBL/GenBank/DDBJ databases">
        <title>Genome and evolution of the arbuscular mycorrhizal fungus Diversispora epigaea (formerly Glomus versiforme) and its bacterial endosymbionts.</title>
        <authorList>
            <person name="Sun X."/>
            <person name="Fei Z."/>
            <person name="Harrison M."/>
        </authorList>
    </citation>
    <scope>NUCLEOTIDE SEQUENCE [LARGE SCALE GENOMIC DNA]</scope>
    <source>
        <strain evidence="1 2">IT104</strain>
    </source>
</reference>
<dbReference type="AlphaFoldDB" id="A0A397IIZ5"/>
<comment type="caution">
    <text evidence="1">The sequence shown here is derived from an EMBL/GenBank/DDBJ whole genome shotgun (WGS) entry which is preliminary data.</text>
</comment>
<gene>
    <name evidence="1" type="ORF">Glove_208g121</name>
</gene>
<proteinExistence type="predicted"/>